<dbReference type="SUPFAM" id="SSF52540">
    <property type="entry name" value="P-loop containing nucleoside triphosphate hydrolases"/>
    <property type="match status" value="1"/>
</dbReference>
<evidence type="ECO:0000256" key="1">
    <source>
        <dbReference type="ARBA" id="ARBA00022741"/>
    </source>
</evidence>
<reference evidence="7 8" key="1">
    <citation type="submission" date="2019-10" db="EMBL/GenBank/DDBJ databases">
        <title>Extracellular Electron Transfer in a Candidatus Methanoperedens spp. Enrichment Culture.</title>
        <authorList>
            <person name="Berger S."/>
            <person name="Rangel Shaw D."/>
            <person name="Berben T."/>
            <person name="In 'T Zandt M."/>
            <person name="Frank J."/>
            <person name="Reimann J."/>
            <person name="Jetten M.S.M."/>
            <person name="Welte C.U."/>
        </authorList>
    </citation>
    <scope>NUCLEOTIDE SEQUENCE [LARGE SCALE GENOMIC DNA]</scope>
    <source>
        <strain evidence="7">SB12</strain>
    </source>
</reference>
<keyword evidence="2" id="KW-0067">ATP-binding</keyword>
<sequence>MRMLAVKQMNILRQSWIRSRNYGFQKADHPEGNILTGRALKQKVAERKSLIHHTLFAFDGLSSALRQWNAHAFLVDVDGTIIESVGHRDFERRAAQVQLQNGANWSEQQRGTNAIGTALIEKKPVSVFGRQHYLAVNGFLSCVAAPLFSPEGEFMGVIDISAPRDMLPGMALQLVMMTVEAVQNRILYEDARRKNLLMVEELEHAGRMHGVALISLDADRRIVRANGQAQRLLGRHCLGQPLTRPELFRLESVYDNTTKQWSFVGSSSKNDRGRALSESLFEFKDIYGSCRSIERAVALGRRAAAVDLPVLLHGESGTGKELLAQSIHSYGSRGPFVAVNCSAIPESLIESELFGYVPHAFTGASKQGSRGKFVAAHQGTLFLDEIGDMPLRAQAALLRVLQEKCVYPVGAVKPIPVDVRIIAATHRNLPAEIEAGRFRSDLYYRLKVISIELPPLRERSDLEVIARMMLIRMEYPETDLSAEVLRALHAYSWPGNLRELHNVLSQAAFLAEGGPICTEHLCIECREESAEALSLHQSDARAIISAIQLADGNIKKAAQILGIGRTTLYRKMKLYNLQGESADGAVS</sequence>
<accession>A0A833H1Y8</accession>
<dbReference type="FunFam" id="3.40.50.300:FF:000006">
    <property type="entry name" value="DNA-binding transcriptional regulator NtrC"/>
    <property type="match status" value="1"/>
</dbReference>
<dbReference type="CDD" id="cd00009">
    <property type="entry name" value="AAA"/>
    <property type="match status" value="1"/>
</dbReference>
<evidence type="ECO:0000256" key="4">
    <source>
        <dbReference type="ARBA" id="ARBA00023125"/>
    </source>
</evidence>
<dbReference type="PRINTS" id="PR01590">
    <property type="entry name" value="HTHFIS"/>
</dbReference>
<feature type="domain" description="Sigma-54 factor interaction" evidence="6">
    <location>
        <begin position="286"/>
        <end position="509"/>
    </location>
</feature>
<dbReference type="Gene3D" id="1.10.8.60">
    <property type="match status" value="1"/>
</dbReference>
<keyword evidence="4" id="KW-0238">DNA-binding</keyword>
<dbReference type="PANTHER" id="PTHR32071">
    <property type="entry name" value="TRANSCRIPTIONAL REGULATORY PROTEIN"/>
    <property type="match status" value="1"/>
</dbReference>
<evidence type="ECO:0000313" key="7">
    <source>
        <dbReference type="EMBL" id="KAB2932944.1"/>
    </source>
</evidence>
<dbReference type="Pfam" id="PF01590">
    <property type="entry name" value="GAF"/>
    <property type="match status" value="1"/>
</dbReference>
<dbReference type="GO" id="GO:0006355">
    <property type="term" value="P:regulation of DNA-templated transcription"/>
    <property type="evidence" value="ECO:0007669"/>
    <property type="project" value="InterPro"/>
</dbReference>
<evidence type="ECO:0000256" key="3">
    <source>
        <dbReference type="ARBA" id="ARBA00023015"/>
    </source>
</evidence>
<organism evidence="7 8">
    <name type="scientific">Leptonema illini</name>
    <dbReference type="NCBI Taxonomy" id="183"/>
    <lineage>
        <taxon>Bacteria</taxon>
        <taxon>Pseudomonadati</taxon>
        <taxon>Spirochaetota</taxon>
        <taxon>Spirochaetia</taxon>
        <taxon>Leptospirales</taxon>
        <taxon>Leptospiraceae</taxon>
        <taxon>Leptonema</taxon>
    </lineage>
</organism>
<dbReference type="SMART" id="SM00382">
    <property type="entry name" value="AAA"/>
    <property type="match status" value="1"/>
</dbReference>
<dbReference type="InterPro" id="IPR009057">
    <property type="entry name" value="Homeodomain-like_sf"/>
</dbReference>
<protein>
    <submittedName>
        <fullName evidence="7">Sigma-54-dependent Fis family transcriptional regulator</fullName>
    </submittedName>
</protein>
<dbReference type="Proteomes" id="UP000460298">
    <property type="component" value="Unassembled WGS sequence"/>
</dbReference>
<dbReference type="EMBL" id="WBUI01000007">
    <property type="protein sequence ID" value="KAB2932944.1"/>
    <property type="molecule type" value="Genomic_DNA"/>
</dbReference>
<keyword evidence="1" id="KW-0547">Nucleotide-binding</keyword>
<dbReference type="PROSITE" id="PS50045">
    <property type="entry name" value="SIGMA54_INTERACT_4"/>
    <property type="match status" value="1"/>
</dbReference>
<dbReference type="Pfam" id="PF02954">
    <property type="entry name" value="HTH_8"/>
    <property type="match status" value="1"/>
</dbReference>
<dbReference type="AlphaFoldDB" id="A0A833H1Y8"/>
<dbReference type="GO" id="GO:0005524">
    <property type="term" value="F:ATP binding"/>
    <property type="evidence" value="ECO:0007669"/>
    <property type="project" value="UniProtKB-KW"/>
</dbReference>
<evidence type="ECO:0000259" key="6">
    <source>
        <dbReference type="PROSITE" id="PS50045"/>
    </source>
</evidence>
<comment type="caution">
    <text evidence="7">The sequence shown here is derived from an EMBL/GenBank/DDBJ whole genome shotgun (WGS) entry which is preliminary data.</text>
</comment>
<dbReference type="InterPro" id="IPR003018">
    <property type="entry name" value="GAF"/>
</dbReference>
<evidence type="ECO:0000313" key="8">
    <source>
        <dbReference type="Proteomes" id="UP000460298"/>
    </source>
</evidence>
<dbReference type="Pfam" id="PF00158">
    <property type="entry name" value="Sigma54_activat"/>
    <property type="match status" value="1"/>
</dbReference>
<gene>
    <name evidence="7" type="ORF">F9K24_08745</name>
</gene>
<dbReference type="InterPro" id="IPR003593">
    <property type="entry name" value="AAA+_ATPase"/>
</dbReference>
<dbReference type="InterPro" id="IPR027417">
    <property type="entry name" value="P-loop_NTPase"/>
</dbReference>
<dbReference type="InterPro" id="IPR025662">
    <property type="entry name" value="Sigma_54_int_dom_ATP-bd_1"/>
</dbReference>
<proteinExistence type="predicted"/>
<name>A0A833H1Y8_9LEPT</name>
<dbReference type="Gene3D" id="3.30.450.40">
    <property type="match status" value="1"/>
</dbReference>
<dbReference type="InterPro" id="IPR025944">
    <property type="entry name" value="Sigma_54_int_dom_CS"/>
</dbReference>
<keyword evidence="3" id="KW-0805">Transcription regulation</keyword>
<dbReference type="GO" id="GO:0043565">
    <property type="term" value="F:sequence-specific DNA binding"/>
    <property type="evidence" value="ECO:0007669"/>
    <property type="project" value="InterPro"/>
</dbReference>
<dbReference type="Gene3D" id="1.10.10.60">
    <property type="entry name" value="Homeodomain-like"/>
    <property type="match status" value="1"/>
</dbReference>
<dbReference type="InterPro" id="IPR002078">
    <property type="entry name" value="Sigma_54_int"/>
</dbReference>
<dbReference type="Pfam" id="PF25601">
    <property type="entry name" value="AAA_lid_14"/>
    <property type="match status" value="1"/>
</dbReference>
<dbReference type="InterPro" id="IPR058031">
    <property type="entry name" value="AAA_lid_NorR"/>
</dbReference>
<dbReference type="InterPro" id="IPR002197">
    <property type="entry name" value="HTH_Fis"/>
</dbReference>
<evidence type="ECO:0000256" key="2">
    <source>
        <dbReference type="ARBA" id="ARBA00022840"/>
    </source>
</evidence>
<dbReference type="Gene3D" id="3.40.50.300">
    <property type="entry name" value="P-loop containing nucleotide triphosphate hydrolases"/>
    <property type="match status" value="1"/>
</dbReference>
<dbReference type="PROSITE" id="PS00688">
    <property type="entry name" value="SIGMA54_INTERACT_3"/>
    <property type="match status" value="1"/>
</dbReference>
<evidence type="ECO:0000256" key="5">
    <source>
        <dbReference type="ARBA" id="ARBA00023163"/>
    </source>
</evidence>
<dbReference type="PROSITE" id="PS00675">
    <property type="entry name" value="SIGMA54_INTERACT_1"/>
    <property type="match status" value="1"/>
</dbReference>
<dbReference type="SUPFAM" id="SSF46689">
    <property type="entry name" value="Homeodomain-like"/>
    <property type="match status" value="1"/>
</dbReference>
<dbReference type="PANTHER" id="PTHR32071:SF77">
    <property type="entry name" value="TRANSCRIPTIONAL REGULATORY PROTEIN"/>
    <property type="match status" value="1"/>
</dbReference>
<keyword evidence="5" id="KW-0804">Transcription</keyword>
<dbReference type="InterPro" id="IPR029016">
    <property type="entry name" value="GAF-like_dom_sf"/>
</dbReference>